<dbReference type="STRING" id="1783515.A4E84_15170"/>
<dbReference type="EMBL" id="CP015098">
    <property type="protein sequence ID" value="AMW10729.1"/>
    <property type="molecule type" value="Genomic_DNA"/>
</dbReference>
<dbReference type="Proteomes" id="UP000076096">
    <property type="component" value="Chromosome"/>
</dbReference>
<gene>
    <name evidence="1" type="ORF">A4E84_15170</name>
</gene>
<evidence type="ECO:0000313" key="2">
    <source>
        <dbReference type="Proteomes" id="UP000076096"/>
    </source>
</evidence>
<accession>A0A143C0V1</accession>
<name>A0A143C0V1_9ACTN</name>
<proteinExistence type="predicted"/>
<evidence type="ECO:0000313" key="1">
    <source>
        <dbReference type="EMBL" id="AMW10729.1"/>
    </source>
</evidence>
<organism evidence="1 2">
    <name type="scientific">Streptomyces qaidamensis</name>
    <dbReference type="NCBI Taxonomy" id="1783515"/>
    <lineage>
        <taxon>Bacteria</taxon>
        <taxon>Bacillati</taxon>
        <taxon>Actinomycetota</taxon>
        <taxon>Actinomycetes</taxon>
        <taxon>Kitasatosporales</taxon>
        <taxon>Streptomycetaceae</taxon>
        <taxon>Streptomyces</taxon>
        <taxon>Streptomyces aurantiacus group</taxon>
    </lineage>
</organism>
<keyword evidence="2" id="KW-1185">Reference proteome</keyword>
<dbReference type="KEGG" id="stsi:A4E84_15170"/>
<sequence>MLSLDRIRGLLRELDDPEHLEIPQHYDLPAARDRFTRLTSALKVRYGQSATPGMPQDASYYGAVSVPASATGTDRPLWVLMSNFGPFVTAGTGRDGGMPGCEEGLTEEFLIWLDELCTELGCVHVPVTLLLEPYDGRAQLEPPEEDEEVLRAWAAAEYGFDPDEDEDEELPLAWWDRYFQYM</sequence>
<reference evidence="2" key="1">
    <citation type="submission" date="2016-04" db="EMBL/GenBank/DDBJ databases">
        <authorList>
            <person name="Zhang B."/>
        </authorList>
    </citation>
    <scope>NUCLEOTIDE SEQUENCE [LARGE SCALE GENOMIC DNA]</scope>
    <source>
        <strain evidence="2">S10</strain>
    </source>
</reference>
<protein>
    <submittedName>
        <fullName evidence="1">Uncharacterized protein</fullName>
    </submittedName>
</protein>
<dbReference type="AlphaFoldDB" id="A0A143C0V1"/>
<dbReference type="RefSeq" id="WP_062927093.1">
    <property type="nucleotide sequence ID" value="NZ_CP015098.1"/>
</dbReference>